<gene>
    <name evidence="1" type="ORF">J2792_002341</name>
</gene>
<evidence type="ECO:0000313" key="1">
    <source>
        <dbReference type="EMBL" id="MDR6511469.1"/>
    </source>
</evidence>
<comment type="caution">
    <text evidence="1">The sequence shown here is derived from an EMBL/GenBank/DDBJ whole genome shotgun (WGS) entry which is preliminary data.</text>
</comment>
<organism evidence="1 2">
    <name type="scientific">Novosphingobium capsulatum</name>
    <dbReference type="NCBI Taxonomy" id="13688"/>
    <lineage>
        <taxon>Bacteria</taxon>
        <taxon>Pseudomonadati</taxon>
        <taxon>Pseudomonadota</taxon>
        <taxon>Alphaproteobacteria</taxon>
        <taxon>Sphingomonadales</taxon>
        <taxon>Sphingomonadaceae</taxon>
        <taxon>Novosphingobium</taxon>
    </lineage>
</organism>
<accession>A0ABU1MMB1</accession>
<proteinExistence type="predicted"/>
<protein>
    <submittedName>
        <fullName evidence="1">Uncharacterized protein</fullName>
    </submittedName>
</protein>
<keyword evidence="2" id="KW-1185">Reference proteome</keyword>
<name>A0ABU1MMB1_9SPHN</name>
<sequence length="90" mass="9486">MTQAVDHQISCVAADWRAPMHWVAVATPSDTLDLAFVTRAIRANVAGTIKVDLYTGGSVTMNFAAGETRSVRATRVYAAGTTATGIEVMA</sequence>
<dbReference type="RefSeq" id="WP_309805336.1">
    <property type="nucleotide sequence ID" value="NZ_JAVDRD010000005.1"/>
</dbReference>
<dbReference type="EMBL" id="JAVDRD010000005">
    <property type="protein sequence ID" value="MDR6511469.1"/>
    <property type="molecule type" value="Genomic_DNA"/>
</dbReference>
<evidence type="ECO:0000313" key="2">
    <source>
        <dbReference type="Proteomes" id="UP001184150"/>
    </source>
</evidence>
<dbReference type="Proteomes" id="UP001184150">
    <property type="component" value="Unassembled WGS sequence"/>
</dbReference>
<reference evidence="1 2" key="1">
    <citation type="submission" date="2023-07" db="EMBL/GenBank/DDBJ databases">
        <title>Sorghum-associated microbial communities from plants grown in Nebraska, USA.</title>
        <authorList>
            <person name="Schachtman D."/>
        </authorList>
    </citation>
    <scope>NUCLEOTIDE SEQUENCE [LARGE SCALE GENOMIC DNA]</scope>
    <source>
        <strain evidence="1 2">DS1027</strain>
    </source>
</reference>